<dbReference type="Proteomes" id="UP000039865">
    <property type="component" value="Unassembled WGS sequence"/>
</dbReference>
<evidence type="ECO:0000313" key="2">
    <source>
        <dbReference type="EMBL" id="CDW74102.1"/>
    </source>
</evidence>
<dbReference type="OMA" id="LYKWISG"/>
<protein>
    <recommendedName>
        <fullName evidence="4">Morn repeat protein</fullName>
    </recommendedName>
</protein>
<dbReference type="PANTHER" id="PTHR43215:SF14">
    <property type="entry name" value="RADIAL SPOKE HEAD 1 HOMOLOG"/>
    <property type="match status" value="1"/>
</dbReference>
<evidence type="ECO:0000313" key="3">
    <source>
        <dbReference type="Proteomes" id="UP000039865"/>
    </source>
</evidence>
<keyword evidence="1" id="KW-0677">Repeat</keyword>
<organism evidence="2 3">
    <name type="scientific">Stylonychia lemnae</name>
    <name type="common">Ciliate</name>
    <dbReference type="NCBI Taxonomy" id="5949"/>
    <lineage>
        <taxon>Eukaryota</taxon>
        <taxon>Sar</taxon>
        <taxon>Alveolata</taxon>
        <taxon>Ciliophora</taxon>
        <taxon>Intramacronucleata</taxon>
        <taxon>Spirotrichea</taxon>
        <taxon>Stichotrichia</taxon>
        <taxon>Sporadotrichida</taxon>
        <taxon>Oxytrichidae</taxon>
        <taxon>Stylonychinae</taxon>
        <taxon>Stylonychia</taxon>
    </lineage>
</organism>
<dbReference type="OrthoDB" id="294378at2759"/>
<reference evidence="2 3" key="1">
    <citation type="submission" date="2014-06" db="EMBL/GenBank/DDBJ databases">
        <authorList>
            <person name="Swart Estienne"/>
        </authorList>
    </citation>
    <scope>NUCLEOTIDE SEQUENCE [LARGE SCALE GENOMIC DNA]</scope>
    <source>
        <strain evidence="2 3">130c</strain>
    </source>
</reference>
<evidence type="ECO:0000256" key="1">
    <source>
        <dbReference type="ARBA" id="ARBA00022737"/>
    </source>
</evidence>
<dbReference type="InParanoid" id="A0A077ZXZ2"/>
<dbReference type="SUPFAM" id="SSF82185">
    <property type="entry name" value="Histone H3 K4-specific methyltransferase SET7/9 N-terminal domain"/>
    <property type="match status" value="1"/>
</dbReference>
<keyword evidence="3" id="KW-1185">Reference proteome</keyword>
<dbReference type="Gene3D" id="2.20.110.10">
    <property type="entry name" value="Histone H3 K4-specific methyltransferase SET7/9 N-terminal domain"/>
    <property type="match status" value="3"/>
</dbReference>
<sequence length="255" mass="28812">MIGSNELLNIVSLIKLETSSNEDKLQSIDNGFCQPKSVDQCKDAFAVTICSSNVAVNEIIAQIGDFNYDMIDKIPSNPNRIFRPIIKCDTGDMYQGEYDTVNKQRDGRGRQIWSSGEVFDGFWKNGSRNGYGRYVYVSGNYCIGEWKDGKINGYGKYYYKSGSSYEGQWVNHKSEGLGLYKWISGQQYYGQWVNDKRQGVGVFTSKSGNILGQRKNGQDHGIQMYIPSDGGQIEINKYENNKLIETLLKIDNGQN</sequence>
<dbReference type="InterPro" id="IPR003409">
    <property type="entry name" value="MORN"/>
</dbReference>
<name>A0A077ZXZ2_STYLE</name>
<dbReference type="PANTHER" id="PTHR43215">
    <property type="entry name" value="RADIAL SPOKE HEAD 1 HOMOLOG"/>
    <property type="match status" value="1"/>
</dbReference>
<evidence type="ECO:0008006" key="4">
    <source>
        <dbReference type="Google" id="ProtNLM"/>
    </source>
</evidence>
<dbReference type="EMBL" id="CCKQ01002997">
    <property type="protein sequence ID" value="CDW74102.1"/>
    <property type="molecule type" value="Genomic_DNA"/>
</dbReference>
<dbReference type="AlphaFoldDB" id="A0A077ZXZ2"/>
<accession>A0A077ZXZ2</accession>
<dbReference type="SMART" id="SM00698">
    <property type="entry name" value="MORN"/>
    <property type="match status" value="5"/>
</dbReference>
<dbReference type="Pfam" id="PF02493">
    <property type="entry name" value="MORN"/>
    <property type="match status" value="5"/>
</dbReference>
<proteinExistence type="predicted"/>
<gene>
    <name evidence="2" type="primary">Contig13062.g13930</name>
    <name evidence="2" type="ORF">STYLEM_3095</name>
</gene>